<feature type="repeat" description="WD" evidence="3">
    <location>
        <begin position="432"/>
        <end position="473"/>
    </location>
</feature>
<dbReference type="SUPFAM" id="SSF50978">
    <property type="entry name" value="WD40 repeat-like"/>
    <property type="match status" value="1"/>
</dbReference>
<dbReference type="Pfam" id="PF00400">
    <property type="entry name" value="WD40"/>
    <property type="match status" value="7"/>
</dbReference>
<organism evidence="4 5">
    <name type="scientific">Schizopora paradoxa</name>
    <dbReference type="NCBI Taxonomy" id="27342"/>
    <lineage>
        <taxon>Eukaryota</taxon>
        <taxon>Fungi</taxon>
        <taxon>Dikarya</taxon>
        <taxon>Basidiomycota</taxon>
        <taxon>Agaricomycotina</taxon>
        <taxon>Agaricomycetes</taxon>
        <taxon>Hymenochaetales</taxon>
        <taxon>Schizoporaceae</taxon>
        <taxon>Schizopora</taxon>
    </lineage>
</organism>
<feature type="repeat" description="WD" evidence="3">
    <location>
        <begin position="690"/>
        <end position="728"/>
    </location>
</feature>
<evidence type="ECO:0000256" key="2">
    <source>
        <dbReference type="ARBA" id="ARBA00022737"/>
    </source>
</evidence>
<evidence type="ECO:0000256" key="3">
    <source>
        <dbReference type="PROSITE-ProRule" id="PRU00221"/>
    </source>
</evidence>
<protein>
    <submittedName>
        <fullName evidence="4">WD40 repeat-like protein</fullName>
    </submittedName>
</protein>
<dbReference type="STRING" id="27342.A0A0H2RHX1"/>
<evidence type="ECO:0000313" key="4">
    <source>
        <dbReference type="EMBL" id="KLO04396.1"/>
    </source>
</evidence>
<dbReference type="SMART" id="SM00320">
    <property type="entry name" value="WD40"/>
    <property type="match status" value="7"/>
</dbReference>
<reference evidence="4 5" key="1">
    <citation type="submission" date="2015-04" db="EMBL/GenBank/DDBJ databases">
        <title>Complete genome sequence of Schizopora paradoxa KUC8140, a cosmopolitan wood degrader in East Asia.</title>
        <authorList>
            <consortium name="DOE Joint Genome Institute"/>
            <person name="Min B."/>
            <person name="Park H."/>
            <person name="Jang Y."/>
            <person name="Kim J.-J."/>
            <person name="Kim K.H."/>
            <person name="Pangilinan J."/>
            <person name="Lipzen A."/>
            <person name="Riley R."/>
            <person name="Grigoriev I.V."/>
            <person name="Spatafora J.W."/>
            <person name="Choi I.-G."/>
        </authorList>
    </citation>
    <scope>NUCLEOTIDE SEQUENCE [LARGE SCALE GENOMIC DNA]</scope>
    <source>
        <strain evidence="4 5">KUC8140</strain>
    </source>
</reference>
<feature type="repeat" description="WD" evidence="3">
    <location>
        <begin position="517"/>
        <end position="554"/>
    </location>
</feature>
<dbReference type="InterPro" id="IPR001680">
    <property type="entry name" value="WD40_rpt"/>
</dbReference>
<feature type="repeat" description="WD" evidence="3">
    <location>
        <begin position="603"/>
        <end position="635"/>
    </location>
</feature>
<dbReference type="InterPro" id="IPR019775">
    <property type="entry name" value="WD40_repeat_CS"/>
</dbReference>
<feature type="repeat" description="WD" evidence="3">
    <location>
        <begin position="645"/>
        <end position="686"/>
    </location>
</feature>
<feature type="non-terminal residue" evidence="4">
    <location>
        <position position="1"/>
    </location>
</feature>
<dbReference type="InterPro" id="IPR015943">
    <property type="entry name" value="WD40/YVTN_repeat-like_dom_sf"/>
</dbReference>
<accession>A0A0H2RHX1</accession>
<keyword evidence="1 3" id="KW-0853">WD repeat</keyword>
<dbReference type="InterPro" id="IPR020472">
    <property type="entry name" value="WD40_PAC1"/>
</dbReference>
<dbReference type="InParanoid" id="A0A0H2RHX1"/>
<dbReference type="InterPro" id="IPR050505">
    <property type="entry name" value="WDR55/POC1"/>
</dbReference>
<gene>
    <name evidence="4" type="ORF">SCHPADRAFT_794587</name>
</gene>
<dbReference type="PANTHER" id="PTHR44019">
    <property type="entry name" value="WD REPEAT-CONTAINING PROTEIN 55"/>
    <property type="match status" value="1"/>
</dbReference>
<dbReference type="PROSITE" id="PS50082">
    <property type="entry name" value="WD_REPEATS_2"/>
    <property type="match status" value="7"/>
</dbReference>
<dbReference type="PROSITE" id="PS50294">
    <property type="entry name" value="WD_REPEATS_REGION"/>
    <property type="match status" value="7"/>
</dbReference>
<dbReference type="PANTHER" id="PTHR44019:SF8">
    <property type="entry name" value="POC1 CENTRIOLAR PROTEIN HOMOLOG"/>
    <property type="match status" value="1"/>
</dbReference>
<dbReference type="CDD" id="cd00200">
    <property type="entry name" value="WD40"/>
    <property type="match status" value="1"/>
</dbReference>
<proteinExistence type="predicted"/>
<sequence>DDNEEWSALLDAITNSTEFPQTFKLVVTSRDFPDIRSALSGISHELAISTGTDASAESKSDIEVFFRSKLAGSPRASYWLSGDILPQLVDRAAGSFIWAKMFAGLVELNAHGRLEDIDIATGDTPGSTENVDVLYAKVLVETFGQLPEKERDSSRILLSTLVLAEDPLHRETLESLPFNGLYRNQAHQSAKTILDGLSSIITVDKNLRVRIPHKSFSDFYLSRSRCQKAMEQLNLPTKEQHAYLMREQDDQGNLAIACLQWMCNTLTFNTYGISSSHVLNSKIPQLEDEDHTLVYACRYWGEHLKHTTRDNSFCAQAQLLLRIFFHQKVLFWLEILSLAKAVTSAEKSLMATAREFLEGYDDDLAAFADDVLEFVTDFKYPITEAASHIYISALPFSPSNSRIFQVYAPQFPNLFSVTSGRREDWGDAPVTGNGHDSVVQSVCFFQDGSRLASASWDKTVRIWDSETGNATSPPFKHDSSVYCMAVSPDRQLIASGDENGALSIWDRETGARKLNLTGAHNYVIWSVAFSPDGSRFVTGSNDNTVKVWDTASGELCIGPLTGHTGHVNSVVFSPDGTLIASGSFDKTIQIWDSTSDKSHVESLVGHTSSVFCLAFTADGQFVASGSSDKTIRLWNAIHGFTQTSIIQSGSVVHSISFSPKSEILASGHKDGSLHFWDLRAGELHQLCNPIHGHTNEVMSIAFSPDGLLLASGSDDKSTKIWTMPTSTT</sequence>
<dbReference type="InterPro" id="IPR036322">
    <property type="entry name" value="WD40_repeat_dom_sf"/>
</dbReference>
<feature type="repeat" description="WD" evidence="3">
    <location>
        <begin position="560"/>
        <end position="601"/>
    </location>
</feature>
<dbReference type="Gene3D" id="2.130.10.10">
    <property type="entry name" value="YVTN repeat-like/Quinoprotein amine dehydrogenase"/>
    <property type="match status" value="3"/>
</dbReference>
<dbReference type="AlphaFoldDB" id="A0A0H2RHX1"/>
<feature type="non-terminal residue" evidence="4">
    <location>
        <position position="728"/>
    </location>
</feature>
<dbReference type="PROSITE" id="PS00678">
    <property type="entry name" value="WD_REPEATS_1"/>
    <property type="match status" value="2"/>
</dbReference>
<evidence type="ECO:0000256" key="1">
    <source>
        <dbReference type="ARBA" id="ARBA00022574"/>
    </source>
</evidence>
<evidence type="ECO:0000313" key="5">
    <source>
        <dbReference type="Proteomes" id="UP000053477"/>
    </source>
</evidence>
<dbReference type="PRINTS" id="PR00320">
    <property type="entry name" value="GPROTEINBRPT"/>
</dbReference>
<dbReference type="OrthoDB" id="538223at2759"/>
<dbReference type="EMBL" id="KQ086560">
    <property type="protein sequence ID" value="KLO04396.1"/>
    <property type="molecule type" value="Genomic_DNA"/>
</dbReference>
<name>A0A0H2RHX1_9AGAM</name>
<keyword evidence="2" id="KW-0677">Repeat</keyword>
<dbReference type="Proteomes" id="UP000053477">
    <property type="component" value="Unassembled WGS sequence"/>
</dbReference>
<keyword evidence="5" id="KW-1185">Reference proteome</keyword>
<feature type="repeat" description="WD" evidence="3">
    <location>
        <begin position="474"/>
        <end position="515"/>
    </location>
</feature>